<evidence type="ECO:0000313" key="3">
    <source>
        <dbReference type="EMBL" id="KAA8572084.1"/>
    </source>
</evidence>
<dbReference type="Pfam" id="PF20163">
    <property type="entry name" value="DUF6536"/>
    <property type="match status" value="1"/>
</dbReference>
<dbReference type="PANTHER" id="PTHR35395:SF1">
    <property type="entry name" value="DUF6536 DOMAIN-CONTAINING PROTEIN"/>
    <property type="match status" value="1"/>
</dbReference>
<keyword evidence="1" id="KW-1133">Transmembrane helix</keyword>
<sequence length="422" mass="46163">MVVSMASACALYFLSSPTRKEIDEAHARGRSFDIGVLSLRNLRSFKKKILFGLLILSSLPIHLFSNSVIYGSNPEVDYDVVIASPEFLTQPSVDCSQDVAAICLERDNNTRSCETHPLSVTTPQDTTNLCNTSTILHEGFLQNKLLRLDTTECLTAYSTPTNPSLNYGNLLVVTKNQPLFTNNTVLLAFHHMTYSSVLSGHGWTCGPDDPLPGQTITMTEPVISTVKDAVSSFQGRTDAVTSNRNFIHRNSAWKSKDGLLILEPEVEGITRNFRWFHGASLPLWIATLFFSTVLLAIPIILLTTATVPIPQPYSIGFGSYAPLAIAKVFSWSSNSYTPLHKITNTQLFPTVLLANIPQFAISVLLFLFAQVYTRYNPLGILISLVFGGMMLVTLMATGSWRLSGGQLVGSGSMEIAAACKGK</sequence>
<evidence type="ECO:0000259" key="2">
    <source>
        <dbReference type="Pfam" id="PF20163"/>
    </source>
</evidence>
<dbReference type="PANTHER" id="PTHR35395">
    <property type="entry name" value="DUF6536 DOMAIN-CONTAINING PROTEIN"/>
    <property type="match status" value="1"/>
</dbReference>
<accession>A0A5M9JRF3</accession>
<dbReference type="EMBL" id="VICG01000005">
    <property type="protein sequence ID" value="KAA8572084.1"/>
    <property type="molecule type" value="Genomic_DNA"/>
</dbReference>
<dbReference type="InterPro" id="IPR046623">
    <property type="entry name" value="DUF6536"/>
</dbReference>
<gene>
    <name evidence="3" type="ORF">EYC84_002009</name>
</gene>
<keyword evidence="4" id="KW-1185">Reference proteome</keyword>
<name>A0A5M9JRF3_MONFR</name>
<dbReference type="Proteomes" id="UP000322873">
    <property type="component" value="Unassembled WGS sequence"/>
</dbReference>
<proteinExistence type="predicted"/>
<comment type="caution">
    <text evidence="3">The sequence shown here is derived from an EMBL/GenBank/DDBJ whole genome shotgun (WGS) entry which is preliminary data.</text>
</comment>
<evidence type="ECO:0000256" key="1">
    <source>
        <dbReference type="SAM" id="Phobius"/>
    </source>
</evidence>
<feature type="transmembrane region" description="Helical" evidence="1">
    <location>
        <begin position="351"/>
        <end position="372"/>
    </location>
</feature>
<feature type="transmembrane region" description="Helical" evidence="1">
    <location>
        <begin position="49"/>
        <end position="69"/>
    </location>
</feature>
<dbReference type="AlphaFoldDB" id="A0A5M9JRF3"/>
<keyword evidence="1" id="KW-0812">Transmembrane</keyword>
<evidence type="ECO:0000313" key="4">
    <source>
        <dbReference type="Proteomes" id="UP000322873"/>
    </source>
</evidence>
<reference evidence="3 4" key="1">
    <citation type="submission" date="2019-06" db="EMBL/GenBank/DDBJ databases">
        <title>Genome Sequence of the Brown Rot Fungal Pathogen Monilinia fructicola.</title>
        <authorList>
            <person name="De Miccolis Angelini R.M."/>
            <person name="Landi L."/>
            <person name="Abate D."/>
            <person name="Pollastro S."/>
            <person name="Romanazzi G."/>
            <person name="Faretra F."/>
        </authorList>
    </citation>
    <scope>NUCLEOTIDE SEQUENCE [LARGE SCALE GENOMIC DNA]</scope>
    <source>
        <strain evidence="3 4">Mfrc123</strain>
    </source>
</reference>
<feature type="transmembrane region" description="Helical" evidence="1">
    <location>
        <begin position="313"/>
        <end position="330"/>
    </location>
</feature>
<feature type="transmembrane region" description="Helical" evidence="1">
    <location>
        <begin position="281"/>
        <end position="301"/>
    </location>
</feature>
<organism evidence="3 4">
    <name type="scientific">Monilinia fructicola</name>
    <name type="common">Brown rot fungus</name>
    <name type="synonym">Ciboria fructicola</name>
    <dbReference type="NCBI Taxonomy" id="38448"/>
    <lineage>
        <taxon>Eukaryota</taxon>
        <taxon>Fungi</taxon>
        <taxon>Dikarya</taxon>
        <taxon>Ascomycota</taxon>
        <taxon>Pezizomycotina</taxon>
        <taxon>Leotiomycetes</taxon>
        <taxon>Helotiales</taxon>
        <taxon>Sclerotiniaceae</taxon>
        <taxon>Monilinia</taxon>
    </lineage>
</organism>
<dbReference type="VEuPathDB" id="FungiDB:MFRU_018g01030"/>
<keyword evidence="1" id="KW-0472">Membrane</keyword>
<feature type="transmembrane region" description="Helical" evidence="1">
    <location>
        <begin position="378"/>
        <end position="397"/>
    </location>
</feature>
<feature type="domain" description="DUF6536" evidence="2">
    <location>
        <begin position="4"/>
        <end position="88"/>
    </location>
</feature>
<protein>
    <recommendedName>
        <fullName evidence="2">DUF6536 domain-containing protein</fullName>
    </recommendedName>
</protein>